<gene>
    <name evidence="6" type="ORF">OS493_036239</name>
</gene>
<dbReference type="PROSITE" id="PS01186">
    <property type="entry name" value="EGF_2"/>
    <property type="match status" value="3"/>
</dbReference>
<dbReference type="Proteomes" id="UP001163046">
    <property type="component" value="Unassembled WGS sequence"/>
</dbReference>
<dbReference type="Pfam" id="PF14670">
    <property type="entry name" value="FXa_inhibition"/>
    <property type="match status" value="1"/>
</dbReference>
<feature type="domain" description="EGF-like" evidence="5">
    <location>
        <begin position="162"/>
        <end position="202"/>
    </location>
</feature>
<dbReference type="FunFam" id="2.10.25.10:FF:000010">
    <property type="entry name" value="Pro-epidermal growth factor"/>
    <property type="match status" value="1"/>
</dbReference>
<dbReference type="PANTHER" id="PTHR24034">
    <property type="entry name" value="EGF-LIKE DOMAIN-CONTAINING PROTEIN"/>
    <property type="match status" value="1"/>
</dbReference>
<evidence type="ECO:0000256" key="3">
    <source>
        <dbReference type="ARBA" id="ARBA00023157"/>
    </source>
</evidence>
<dbReference type="PROSITE" id="PS01187">
    <property type="entry name" value="EGF_CA"/>
    <property type="match status" value="2"/>
</dbReference>
<evidence type="ECO:0000313" key="6">
    <source>
        <dbReference type="EMBL" id="KAJ7388690.1"/>
    </source>
</evidence>
<dbReference type="InterPro" id="IPR050751">
    <property type="entry name" value="ECM_structural_protein"/>
</dbReference>
<evidence type="ECO:0000256" key="4">
    <source>
        <dbReference type="PROSITE-ProRule" id="PRU00076"/>
    </source>
</evidence>
<sequence length="441" mass="49468">MGNSLKRLYSALEEDGMKFKWKNVTISGDKESLVFGFLPQRCPNGTRRHENGFLCDNNECAVNNGGCSRQCVNQPGGFRCTCPRGFRLVSNKLCKDVDECKLGHDCEDNCSNTLGGYYCSCSKGYELTRDNRTCTDIDECARRNITGRMDTRLMYDKKQCNDIDECKTGSHSCEQNCHNTNGDYYCTCKAGYKLSSDGKTCEGENKDDFETPERGVLFTEPEISHNNSLKIKLFLLKGELPIGCEEHYTKEKLSCEIRLLSTAPWTGTPRSTNGIVHLATANNQNIPLSLIGLNLKDAYVSRDKMIEAGIAKTSSPKEFSLSHLKNGTCQLKVANSKDLMELIGNDAFVSSFMHALSEMAPEWLNVAVSETNEAFDIPNIVANLASDLEHCSGFPLNQASSLAYYRPAVNYKLRIAQNEVVLFCRRKNLLCHKYLQKWFIH</sequence>
<dbReference type="InterPro" id="IPR026823">
    <property type="entry name" value="cEGF"/>
</dbReference>
<evidence type="ECO:0000256" key="2">
    <source>
        <dbReference type="ARBA" id="ARBA00022737"/>
    </source>
</evidence>
<dbReference type="FunFam" id="2.10.25.10:FF:000240">
    <property type="entry name" value="Vitamin K-dependent protein S"/>
    <property type="match status" value="2"/>
</dbReference>
<dbReference type="PROSITE" id="PS50026">
    <property type="entry name" value="EGF_3"/>
    <property type="match status" value="3"/>
</dbReference>
<dbReference type="SUPFAM" id="SSF57184">
    <property type="entry name" value="Growth factor receptor domain"/>
    <property type="match status" value="1"/>
</dbReference>
<feature type="disulfide bond" evidence="4">
    <location>
        <begin position="100"/>
        <end position="110"/>
    </location>
</feature>
<dbReference type="InterPro" id="IPR001881">
    <property type="entry name" value="EGF-like_Ca-bd_dom"/>
</dbReference>
<evidence type="ECO:0000259" key="5">
    <source>
        <dbReference type="PROSITE" id="PS50026"/>
    </source>
</evidence>
<dbReference type="InterPro" id="IPR000742">
    <property type="entry name" value="EGF"/>
</dbReference>
<organism evidence="6 7">
    <name type="scientific">Desmophyllum pertusum</name>
    <dbReference type="NCBI Taxonomy" id="174260"/>
    <lineage>
        <taxon>Eukaryota</taxon>
        <taxon>Metazoa</taxon>
        <taxon>Cnidaria</taxon>
        <taxon>Anthozoa</taxon>
        <taxon>Hexacorallia</taxon>
        <taxon>Scleractinia</taxon>
        <taxon>Caryophylliina</taxon>
        <taxon>Caryophylliidae</taxon>
        <taxon>Desmophyllum</taxon>
    </lineage>
</organism>
<keyword evidence="2" id="KW-0677">Repeat</keyword>
<comment type="caution">
    <text evidence="4">Lacks conserved residue(s) required for the propagation of feature annotation.</text>
</comment>
<dbReference type="PROSITE" id="PS00010">
    <property type="entry name" value="ASX_HYDROXYL"/>
    <property type="match status" value="3"/>
</dbReference>
<feature type="domain" description="EGF-like" evidence="5">
    <location>
        <begin position="96"/>
        <end position="135"/>
    </location>
</feature>
<accession>A0A9W9ZWD6</accession>
<dbReference type="Gene3D" id="2.10.25.10">
    <property type="entry name" value="Laminin"/>
    <property type="match status" value="3"/>
</dbReference>
<dbReference type="Pfam" id="PF07645">
    <property type="entry name" value="EGF_CA"/>
    <property type="match status" value="1"/>
</dbReference>
<dbReference type="PANTHER" id="PTHR24034:SF205">
    <property type="entry name" value="NIDOGEN"/>
    <property type="match status" value="1"/>
</dbReference>
<dbReference type="InterPro" id="IPR000152">
    <property type="entry name" value="EGF-type_Asp/Asn_hydroxyl_site"/>
</dbReference>
<feature type="domain" description="EGF-like" evidence="5">
    <location>
        <begin position="56"/>
        <end position="95"/>
    </location>
</feature>
<dbReference type="OrthoDB" id="6286622at2759"/>
<reference evidence="6" key="1">
    <citation type="submission" date="2023-01" db="EMBL/GenBank/DDBJ databases">
        <title>Genome assembly of the deep-sea coral Lophelia pertusa.</title>
        <authorList>
            <person name="Herrera S."/>
            <person name="Cordes E."/>
        </authorList>
    </citation>
    <scope>NUCLEOTIDE SEQUENCE</scope>
    <source>
        <strain evidence="6">USNM1676648</strain>
        <tissue evidence="6">Polyp</tissue>
    </source>
</reference>
<dbReference type="InterPro" id="IPR009030">
    <property type="entry name" value="Growth_fac_rcpt_cys_sf"/>
</dbReference>
<dbReference type="SMART" id="SM00179">
    <property type="entry name" value="EGF_CA"/>
    <property type="match status" value="3"/>
</dbReference>
<dbReference type="SMART" id="SM00181">
    <property type="entry name" value="EGF"/>
    <property type="match status" value="3"/>
</dbReference>
<name>A0A9W9ZWD6_9CNID</name>
<dbReference type="CDD" id="cd00054">
    <property type="entry name" value="EGF_CA"/>
    <property type="match status" value="1"/>
</dbReference>
<dbReference type="AlphaFoldDB" id="A0A9W9ZWD6"/>
<evidence type="ECO:0000313" key="7">
    <source>
        <dbReference type="Proteomes" id="UP001163046"/>
    </source>
</evidence>
<comment type="caution">
    <text evidence="6">The sequence shown here is derived from an EMBL/GenBank/DDBJ whole genome shotgun (WGS) entry which is preliminary data.</text>
</comment>
<dbReference type="Pfam" id="PF12662">
    <property type="entry name" value="cEGF"/>
    <property type="match status" value="1"/>
</dbReference>
<evidence type="ECO:0000256" key="1">
    <source>
        <dbReference type="ARBA" id="ARBA00022536"/>
    </source>
</evidence>
<proteinExistence type="predicted"/>
<dbReference type="GO" id="GO:0005509">
    <property type="term" value="F:calcium ion binding"/>
    <property type="evidence" value="ECO:0007669"/>
    <property type="project" value="InterPro"/>
</dbReference>
<protein>
    <recommendedName>
        <fullName evidence="5">EGF-like domain-containing protein</fullName>
    </recommendedName>
</protein>
<dbReference type="InterPro" id="IPR049883">
    <property type="entry name" value="NOTCH1_EGF-like"/>
</dbReference>
<dbReference type="EMBL" id="MU825455">
    <property type="protein sequence ID" value="KAJ7388690.1"/>
    <property type="molecule type" value="Genomic_DNA"/>
</dbReference>
<keyword evidence="7" id="KW-1185">Reference proteome</keyword>
<keyword evidence="1 4" id="KW-0245">EGF-like domain</keyword>
<keyword evidence="3 4" id="KW-1015">Disulfide bond</keyword>
<dbReference type="InterPro" id="IPR018097">
    <property type="entry name" value="EGF_Ca-bd_CS"/>
</dbReference>